<protein>
    <submittedName>
        <fullName evidence="2">Uncharacterized protein</fullName>
    </submittedName>
</protein>
<feature type="compositionally biased region" description="Polar residues" evidence="1">
    <location>
        <begin position="49"/>
        <end position="61"/>
    </location>
</feature>
<evidence type="ECO:0000313" key="2">
    <source>
        <dbReference type="EMBL" id="GFD05993.1"/>
    </source>
</evidence>
<gene>
    <name evidence="2" type="ORF">Tci_877962</name>
</gene>
<dbReference type="AlphaFoldDB" id="A0A699T958"/>
<feature type="non-terminal residue" evidence="2">
    <location>
        <position position="1"/>
    </location>
</feature>
<name>A0A699T958_TANCI</name>
<organism evidence="2">
    <name type="scientific">Tanacetum cinerariifolium</name>
    <name type="common">Dalmatian daisy</name>
    <name type="synonym">Chrysanthemum cinerariifolium</name>
    <dbReference type="NCBI Taxonomy" id="118510"/>
    <lineage>
        <taxon>Eukaryota</taxon>
        <taxon>Viridiplantae</taxon>
        <taxon>Streptophyta</taxon>
        <taxon>Embryophyta</taxon>
        <taxon>Tracheophyta</taxon>
        <taxon>Spermatophyta</taxon>
        <taxon>Magnoliopsida</taxon>
        <taxon>eudicotyledons</taxon>
        <taxon>Gunneridae</taxon>
        <taxon>Pentapetalae</taxon>
        <taxon>asterids</taxon>
        <taxon>campanulids</taxon>
        <taxon>Asterales</taxon>
        <taxon>Asteraceae</taxon>
        <taxon>Asteroideae</taxon>
        <taxon>Anthemideae</taxon>
        <taxon>Anthemidinae</taxon>
        <taxon>Tanacetum</taxon>
    </lineage>
</organism>
<accession>A0A699T958</accession>
<comment type="caution">
    <text evidence="2">The sequence shown here is derived from an EMBL/GenBank/DDBJ whole genome shotgun (WGS) entry which is preliminary data.</text>
</comment>
<sequence length="61" mass="6557">TTVESIKGITAATTLQISKDDVTLAQNLMEIKATKPMAKGVTIQEPSEFRTTSPSQPLQPL</sequence>
<evidence type="ECO:0000256" key="1">
    <source>
        <dbReference type="SAM" id="MobiDB-lite"/>
    </source>
</evidence>
<feature type="region of interest" description="Disordered" evidence="1">
    <location>
        <begin position="37"/>
        <end position="61"/>
    </location>
</feature>
<proteinExistence type="predicted"/>
<dbReference type="EMBL" id="BKCJ011222007">
    <property type="protein sequence ID" value="GFD05993.1"/>
    <property type="molecule type" value="Genomic_DNA"/>
</dbReference>
<reference evidence="2" key="1">
    <citation type="journal article" date="2019" name="Sci. Rep.">
        <title>Draft genome of Tanacetum cinerariifolium, the natural source of mosquito coil.</title>
        <authorList>
            <person name="Yamashiro T."/>
            <person name="Shiraishi A."/>
            <person name="Satake H."/>
            <person name="Nakayama K."/>
        </authorList>
    </citation>
    <scope>NUCLEOTIDE SEQUENCE</scope>
</reference>